<reference evidence="8" key="1">
    <citation type="journal article" date="2020" name="mSystems">
        <title>Genome- and Community-Level Interaction Insights into Carbon Utilization and Element Cycling Functions of Hydrothermarchaeota in Hydrothermal Sediment.</title>
        <authorList>
            <person name="Zhou Z."/>
            <person name="Liu Y."/>
            <person name="Xu W."/>
            <person name="Pan J."/>
            <person name="Luo Z.H."/>
            <person name="Li M."/>
        </authorList>
    </citation>
    <scope>NUCLEOTIDE SEQUENCE [LARGE SCALE GENOMIC DNA]</scope>
    <source>
        <strain evidence="8">SpSt-23</strain>
    </source>
</reference>
<dbReference type="PROSITE" id="PS00198">
    <property type="entry name" value="4FE4S_FER_1"/>
    <property type="match status" value="1"/>
</dbReference>
<protein>
    <submittedName>
        <fullName evidence="8">4Fe-4S dicluster domain-containing protein</fullName>
    </submittedName>
</protein>
<dbReference type="Gene3D" id="3.30.70.20">
    <property type="match status" value="2"/>
</dbReference>
<evidence type="ECO:0000313" key="8">
    <source>
        <dbReference type="EMBL" id="HEF87125.1"/>
    </source>
</evidence>
<evidence type="ECO:0000256" key="3">
    <source>
        <dbReference type="ARBA" id="ARBA00022723"/>
    </source>
</evidence>
<dbReference type="PROSITE" id="PS51379">
    <property type="entry name" value="4FE4S_FER_2"/>
    <property type="match status" value="2"/>
</dbReference>
<keyword evidence="5" id="KW-0408">Iron</keyword>
<dbReference type="Pfam" id="PF12838">
    <property type="entry name" value="Fer4_7"/>
    <property type="match status" value="1"/>
</dbReference>
<evidence type="ECO:0000256" key="1">
    <source>
        <dbReference type="ARBA" id="ARBA00022448"/>
    </source>
</evidence>
<organism evidence="8">
    <name type="scientific">Thermosphaera aggregans</name>
    <dbReference type="NCBI Taxonomy" id="54254"/>
    <lineage>
        <taxon>Archaea</taxon>
        <taxon>Thermoproteota</taxon>
        <taxon>Thermoprotei</taxon>
        <taxon>Desulfurococcales</taxon>
        <taxon>Desulfurococcaceae</taxon>
        <taxon>Thermosphaera</taxon>
    </lineage>
</organism>
<gene>
    <name evidence="8" type="ORF">ENP55_02245</name>
</gene>
<dbReference type="SUPFAM" id="SSF54862">
    <property type="entry name" value="4Fe-4S ferredoxins"/>
    <property type="match status" value="1"/>
</dbReference>
<evidence type="ECO:0000259" key="7">
    <source>
        <dbReference type="PROSITE" id="PS51379"/>
    </source>
</evidence>
<dbReference type="Pfam" id="PF12800">
    <property type="entry name" value="Fer4_4"/>
    <property type="match status" value="1"/>
</dbReference>
<dbReference type="InterPro" id="IPR017900">
    <property type="entry name" value="4Fe4S_Fe_S_CS"/>
</dbReference>
<keyword evidence="6" id="KW-0411">Iron-sulfur</keyword>
<dbReference type="InterPro" id="IPR017896">
    <property type="entry name" value="4Fe4S_Fe-S-bd"/>
</dbReference>
<feature type="domain" description="4Fe-4S ferredoxin-type" evidence="7">
    <location>
        <begin position="45"/>
        <end position="74"/>
    </location>
</feature>
<dbReference type="GO" id="GO:0051539">
    <property type="term" value="F:4 iron, 4 sulfur cluster binding"/>
    <property type="evidence" value="ECO:0007669"/>
    <property type="project" value="UniProtKB-KW"/>
</dbReference>
<keyword evidence="1" id="KW-0813">Transport</keyword>
<evidence type="ECO:0000256" key="2">
    <source>
        <dbReference type="ARBA" id="ARBA00022485"/>
    </source>
</evidence>
<dbReference type="GO" id="GO:0046872">
    <property type="term" value="F:metal ion binding"/>
    <property type="evidence" value="ECO:0007669"/>
    <property type="project" value="UniProtKB-KW"/>
</dbReference>
<feature type="domain" description="4Fe-4S ferredoxin-type" evidence="7">
    <location>
        <begin position="75"/>
        <end position="104"/>
    </location>
</feature>
<evidence type="ECO:0000256" key="5">
    <source>
        <dbReference type="ARBA" id="ARBA00023004"/>
    </source>
</evidence>
<proteinExistence type="predicted"/>
<dbReference type="GO" id="GO:0016491">
    <property type="term" value="F:oxidoreductase activity"/>
    <property type="evidence" value="ECO:0007669"/>
    <property type="project" value="UniProtKB-ARBA"/>
</dbReference>
<keyword evidence="3" id="KW-0479">Metal-binding</keyword>
<evidence type="ECO:0000256" key="6">
    <source>
        <dbReference type="ARBA" id="ARBA00023014"/>
    </source>
</evidence>
<dbReference type="InterPro" id="IPR050294">
    <property type="entry name" value="RnfB_subfamily"/>
</dbReference>
<name>A0A7C2FXK7_9CREN</name>
<sequence>MPVWILRDFLKCTSCKLCEIMCSLKHENTVWPEASRIRIYEIFPGFPVISLCVQCDDYPCVASCPFQALSVGQHGEVLVDQDKCTMCGACITACPGNIPRIVPGKQGMIICDLCNGEPECVKICGEMGYHALQLVSKPEGELVKNYLVKPEETSIKLLAKITGEDV</sequence>
<dbReference type="AlphaFoldDB" id="A0A7C2FXK7"/>
<keyword evidence="4" id="KW-0249">Electron transport</keyword>
<dbReference type="PANTHER" id="PTHR42859:SF10">
    <property type="entry name" value="DIMETHYLSULFOXIDE REDUCTASE CHAIN B"/>
    <property type="match status" value="1"/>
</dbReference>
<evidence type="ECO:0000256" key="4">
    <source>
        <dbReference type="ARBA" id="ARBA00022982"/>
    </source>
</evidence>
<accession>A0A7C2FXK7</accession>
<dbReference type="PANTHER" id="PTHR42859">
    <property type="entry name" value="OXIDOREDUCTASE"/>
    <property type="match status" value="1"/>
</dbReference>
<dbReference type="EMBL" id="DSJT01000009">
    <property type="protein sequence ID" value="HEF87125.1"/>
    <property type="molecule type" value="Genomic_DNA"/>
</dbReference>
<comment type="caution">
    <text evidence="8">The sequence shown here is derived from an EMBL/GenBank/DDBJ whole genome shotgun (WGS) entry which is preliminary data.</text>
</comment>
<keyword evidence="2" id="KW-0004">4Fe-4S</keyword>
<dbReference type="CDD" id="cd10550">
    <property type="entry name" value="DMSOR_beta_like"/>
    <property type="match status" value="1"/>
</dbReference>